<feature type="region of interest" description="Disordered" evidence="1">
    <location>
        <begin position="1236"/>
        <end position="1273"/>
    </location>
</feature>
<dbReference type="Pfam" id="PF06985">
    <property type="entry name" value="HET"/>
    <property type="match status" value="1"/>
</dbReference>
<feature type="domain" description="Protein kinase" evidence="2">
    <location>
        <begin position="882"/>
        <end position="1157"/>
    </location>
</feature>
<dbReference type="Pfam" id="PF17667">
    <property type="entry name" value="Pkinase_fungal"/>
    <property type="match status" value="2"/>
</dbReference>
<dbReference type="PANTHER" id="PTHR33112">
    <property type="entry name" value="DOMAIN PROTEIN, PUTATIVE-RELATED"/>
    <property type="match status" value="1"/>
</dbReference>
<evidence type="ECO:0000313" key="4">
    <source>
        <dbReference type="Proteomes" id="UP001148786"/>
    </source>
</evidence>
<gene>
    <name evidence="3" type="ORF">NLJ89_g6081</name>
</gene>
<reference evidence="3" key="1">
    <citation type="submission" date="2022-07" db="EMBL/GenBank/DDBJ databases">
        <title>Genome Sequence of Agrocybe chaxingu.</title>
        <authorList>
            <person name="Buettner E."/>
        </authorList>
    </citation>
    <scope>NUCLEOTIDE SEQUENCE</scope>
    <source>
        <strain evidence="3">MP-N11</strain>
    </source>
</reference>
<dbReference type="Proteomes" id="UP001148786">
    <property type="component" value="Unassembled WGS sequence"/>
</dbReference>
<dbReference type="InterPro" id="IPR011009">
    <property type="entry name" value="Kinase-like_dom_sf"/>
</dbReference>
<dbReference type="Gene3D" id="1.10.510.10">
    <property type="entry name" value="Transferase(Phosphotransferase) domain 1"/>
    <property type="match status" value="1"/>
</dbReference>
<comment type="caution">
    <text evidence="3">The sequence shown here is derived from an EMBL/GenBank/DDBJ whole genome shotgun (WGS) entry which is preliminary data.</text>
</comment>
<name>A0A9W8MUZ6_9AGAR</name>
<organism evidence="3 4">
    <name type="scientific">Agrocybe chaxingu</name>
    <dbReference type="NCBI Taxonomy" id="84603"/>
    <lineage>
        <taxon>Eukaryota</taxon>
        <taxon>Fungi</taxon>
        <taxon>Dikarya</taxon>
        <taxon>Basidiomycota</taxon>
        <taxon>Agaricomycotina</taxon>
        <taxon>Agaricomycetes</taxon>
        <taxon>Agaricomycetidae</taxon>
        <taxon>Agaricales</taxon>
        <taxon>Agaricineae</taxon>
        <taxon>Strophariaceae</taxon>
        <taxon>Agrocybe</taxon>
    </lineage>
</organism>
<evidence type="ECO:0000259" key="2">
    <source>
        <dbReference type="PROSITE" id="PS50011"/>
    </source>
</evidence>
<dbReference type="EMBL" id="JANKHO010000621">
    <property type="protein sequence ID" value="KAJ3507832.1"/>
    <property type="molecule type" value="Genomic_DNA"/>
</dbReference>
<dbReference type="GO" id="GO:0005524">
    <property type="term" value="F:ATP binding"/>
    <property type="evidence" value="ECO:0007669"/>
    <property type="project" value="InterPro"/>
</dbReference>
<dbReference type="InterPro" id="IPR000719">
    <property type="entry name" value="Prot_kinase_dom"/>
</dbReference>
<dbReference type="InterPro" id="IPR040976">
    <property type="entry name" value="Pkinase_fungal"/>
</dbReference>
<sequence length="1273" mass="144476">MPIVPSTKPPKDRETGALCDICKKINLELRSNRAPATYSLGTSGRIKASTDCPFCRLVYRATTDGRRGGEDEVTTEWNERGFTTSLGGVNVAFLDNGTATTARGGARAIEPLIAPALMRKWLQLCETHHAETCSPVLVLRTPNNTSGLELLRVIDVQDHCIVEATPDTRYIALSYVWGAVIPEVRLLKDSIATLSAKGGLLAVRDRLPRTIIDAIYLVGVLGERYLWIDTLCLVQDDEEDMMSGIAKMDLVYKGAILTIVASHGIDVNAGLPGLTPGSRKIDQDIEEVAPSVRMTITRGVYDSLSGSRHASRGWTMQELLLSHRTLIFVHNGVHFRCHANCWSEDTLYDNFPTEVIPTQSLHSGSLIDVLPDKLAEPLHEYGNVLFRYTYRDLTKETDRIRAATGLLRHIFRQIDGSSAVEGIPSAAFDIGLLSWDPFPKYPSAKRGRRIDFPSWSWAGWYRARVPLGYHRDELTYAANFRDWLCQNTYITWYAINPTTTATKPIWDDELQCRLGENVYGRKRDSNLAEFPTVPSAAIPKEFIMRGYHFLDFWAYTVKYPGLTLKQHQSSDFRILGNGAHDCGGIRLDDPTSFPDMEPPFEMILLSTANRFNNLFNDDVVVEKPIYFVMLIQWLDPDMTIGERRAFLHNEELYDFGEEEWATITQDISHNVLVIRIQQLMSRLVSYFKYTSRKVRALRQRLVAVTVTQEDNSDKQWNLQAVPDIVVTGAGWAYRPRNKSEEIDLKSWEGNSLQIASAVMVRKDEKLETIEDRMKLEAAFYAQEIFRAQGNRLFCFVLLVTEERCKLFYYDHGGCLETPAASIHANPTLLAWYLLLLSSPNNEVLGFDKTIRWNSKLNVRTLVTDNENREDVQYRLLDPEPIFRPRKIRGRATTCWEVEGKDGERKLVKDAWRKDASTIAPEWTMLQVTKGIEGVGEMIAYEQDWSLDMLRHPFIHPDFENRIRVRTTMKAYGKSLDFFDSREQLLYAFRDAVAGHRNLWDAGILHRDVSVNNILLGTPNAPPGQRGIIIDLDNAIQLGAEVALPRASKRVGTPPFMSTNVLVFSFKKTKPNPPRLDCHSHLDELWSFFYVLCWVCFSAPGPQREKYEKILDMWGENDKMALRAKHAFLLGVKLGNPKVPPSFGPIFDTLISCLYAYLADIDETFRKTLLALAGGTQVVFKGDVDKYAQKHYEGYLEIIDEAIGAVENEGQGEMVVSLLGDITLNVTLRRKKKARVQEKDKAKKAELQREEKDECNEEDEPKTRGKVSIRTTNL</sequence>
<dbReference type="SUPFAM" id="SSF56112">
    <property type="entry name" value="Protein kinase-like (PK-like)"/>
    <property type="match status" value="1"/>
</dbReference>
<dbReference type="InterPro" id="IPR008266">
    <property type="entry name" value="Tyr_kinase_AS"/>
</dbReference>
<dbReference type="InterPro" id="IPR010730">
    <property type="entry name" value="HET"/>
</dbReference>
<dbReference type="PROSITE" id="PS00109">
    <property type="entry name" value="PROTEIN_KINASE_TYR"/>
    <property type="match status" value="1"/>
</dbReference>
<evidence type="ECO:0000313" key="3">
    <source>
        <dbReference type="EMBL" id="KAJ3507832.1"/>
    </source>
</evidence>
<accession>A0A9W8MUZ6</accession>
<dbReference type="AlphaFoldDB" id="A0A9W8MUZ6"/>
<dbReference type="OrthoDB" id="2964287at2759"/>
<feature type="compositionally biased region" description="Basic and acidic residues" evidence="1">
    <location>
        <begin position="1236"/>
        <end position="1251"/>
    </location>
</feature>
<dbReference type="PROSITE" id="PS50011">
    <property type="entry name" value="PROTEIN_KINASE_DOM"/>
    <property type="match status" value="1"/>
</dbReference>
<proteinExistence type="predicted"/>
<dbReference type="GO" id="GO:0004672">
    <property type="term" value="F:protein kinase activity"/>
    <property type="evidence" value="ECO:0007669"/>
    <property type="project" value="InterPro"/>
</dbReference>
<protein>
    <recommendedName>
        <fullName evidence="2">Protein kinase domain-containing protein</fullName>
    </recommendedName>
</protein>
<dbReference type="PANTHER" id="PTHR33112:SF12">
    <property type="entry name" value="HETEROKARYON INCOMPATIBILITY DOMAIN-CONTAINING PROTEIN"/>
    <property type="match status" value="1"/>
</dbReference>
<keyword evidence="4" id="KW-1185">Reference proteome</keyword>
<evidence type="ECO:0000256" key="1">
    <source>
        <dbReference type="SAM" id="MobiDB-lite"/>
    </source>
</evidence>